<dbReference type="Proteomes" id="UP000294847">
    <property type="component" value="Chromosome 2"/>
</dbReference>
<evidence type="ECO:0000313" key="2">
    <source>
        <dbReference type="Proteomes" id="UP000294847"/>
    </source>
</evidence>
<accession>A0A4P7NBA9</accession>
<proteinExistence type="predicted"/>
<sequence>MARSTTHYNDVWFPLSQAVFTAPGKPGEITKSEYTLSFTTSHDCKSVTNEKLVGTIRHEEWKLQSSMTNI</sequence>
<dbReference type="EMBL" id="CP034205">
    <property type="protein sequence ID" value="QBZ57504.1"/>
    <property type="molecule type" value="Genomic_DNA"/>
</dbReference>
<organism evidence="1 2">
    <name type="scientific">Pyricularia oryzae</name>
    <name type="common">Rice blast fungus</name>
    <name type="synonym">Magnaporthe oryzae</name>
    <dbReference type="NCBI Taxonomy" id="318829"/>
    <lineage>
        <taxon>Eukaryota</taxon>
        <taxon>Fungi</taxon>
        <taxon>Dikarya</taxon>
        <taxon>Ascomycota</taxon>
        <taxon>Pezizomycotina</taxon>
        <taxon>Sordariomycetes</taxon>
        <taxon>Sordariomycetidae</taxon>
        <taxon>Magnaporthales</taxon>
        <taxon>Pyriculariaceae</taxon>
        <taxon>Pyricularia</taxon>
    </lineage>
</organism>
<reference evidence="1 2" key="1">
    <citation type="journal article" date="2019" name="Mol. Biol. Evol.">
        <title>Blast fungal genomes show frequent chromosomal changes, gene gains and losses, and effector gene turnover.</title>
        <authorList>
            <person name="Gomez Luciano L.B."/>
            <person name="Jason Tsai I."/>
            <person name="Chuma I."/>
            <person name="Tosa Y."/>
            <person name="Chen Y.H."/>
            <person name="Li J.Y."/>
            <person name="Li M.Y."/>
            <person name="Jade Lu M.Y."/>
            <person name="Nakayashiki H."/>
            <person name="Li W.H."/>
        </authorList>
    </citation>
    <scope>NUCLEOTIDE SEQUENCE [LARGE SCALE GENOMIC DNA]</scope>
    <source>
        <strain evidence="1">MZ5-1-6</strain>
    </source>
</reference>
<gene>
    <name evidence="1" type="ORF">PoMZ_02430</name>
</gene>
<evidence type="ECO:0000313" key="1">
    <source>
        <dbReference type="EMBL" id="QBZ57504.1"/>
    </source>
</evidence>
<dbReference type="AlphaFoldDB" id="A0A4P7NBA9"/>
<name>A0A4P7NBA9_PYROR</name>
<protein>
    <submittedName>
        <fullName evidence="1">Uncharacterized protein</fullName>
    </submittedName>
</protein>